<reference evidence="1 2" key="1">
    <citation type="journal article" date="2016" name="Mol. Biol. Evol.">
        <title>Comparative Genomics of Early-Diverging Mushroom-Forming Fungi Provides Insights into the Origins of Lignocellulose Decay Capabilities.</title>
        <authorList>
            <person name="Nagy L.G."/>
            <person name="Riley R."/>
            <person name="Tritt A."/>
            <person name="Adam C."/>
            <person name="Daum C."/>
            <person name="Floudas D."/>
            <person name="Sun H."/>
            <person name="Yadav J.S."/>
            <person name="Pangilinan J."/>
            <person name="Larsson K.H."/>
            <person name="Matsuura K."/>
            <person name="Barry K."/>
            <person name="Labutti K."/>
            <person name="Kuo R."/>
            <person name="Ohm R.A."/>
            <person name="Bhattacharya S.S."/>
            <person name="Shirouzu T."/>
            <person name="Yoshinaga Y."/>
            <person name="Martin F.M."/>
            <person name="Grigoriev I.V."/>
            <person name="Hibbett D.S."/>
        </authorList>
    </citation>
    <scope>NUCLEOTIDE SEQUENCE [LARGE SCALE GENOMIC DNA]</scope>
    <source>
        <strain evidence="1 2">HHB14362 ss-1</strain>
    </source>
</reference>
<evidence type="ECO:0000313" key="1">
    <source>
        <dbReference type="EMBL" id="KZT23192.1"/>
    </source>
</evidence>
<dbReference type="STRING" id="1314782.A0A165R1Z0"/>
<gene>
    <name evidence="1" type="ORF">NEOLEDRAFT_1018521</name>
</gene>
<feature type="non-terminal residue" evidence="1">
    <location>
        <position position="1"/>
    </location>
</feature>
<dbReference type="OrthoDB" id="2686689at2759"/>
<feature type="non-terminal residue" evidence="1">
    <location>
        <position position="149"/>
    </location>
</feature>
<protein>
    <submittedName>
        <fullName evidence="1">Uncharacterized protein</fullName>
    </submittedName>
</protein>
<dbReference type="Proteomes" id="UP000076761">
    <property type="component" value="Unassembled WGS sequence"/>
</dbReference>
<dbReference type="AlphaFoldDB" id="A0A165R1Z0"/>
<dbReference type="InParanoid" id="A0A165R1Z0"/>
<proteinExistence type="predicted"/>
<name>A0A165R1Z0_9AGAM</name>
<keyword evidence="2" id="KW-1185">Reference proteome</keyword>
<evidence type="ECO:0000313" key="2">
    <source>
        <dbReference type="Proteomes" id="UP000076761"/>
    </source>
</evidence>
<organism evidence="1 2">
    <name type="scientific">Neolentinus lepideus HHB14362 ss-1</name>
    <dbReference type="NCBI Taxonomy" id="1314782"/>
    <lineage>
        <taxon>Eukaryota</taxon>
        <taxon>Fungi</taxon>
        <taxon>Dikarya</taxon>
        <taxon>Basidiomycota</taxon>
        <taxon>Agaricomycotina</taxon>
        <taxon>Agaricomycetes</taxon>
        <taxon>Gloeophyllales</taxon>
        <taxon>Gloeophyllaceae</taxon>
        <taxon>Neolentinus</taxon>
    </lineage>
</organism>
<dbReference type="EMBL" id="KV425587">
    <property type="protein sequence ID" value="KZT23192.1"/>
    <property type="molecule type" value="Genomic_DNA"/>
</dbReference>
<accession>A0A165R1Z0</accession>
<sequence length="149" mass="16411">FRTGYRLLCDDVRVAALTQVGDPQRLDSKRQEVLAFIAAAEQHVHLFPPSEYQTLTASISAMLDCLEQARLASQDPIPTPTLSVSHTEYNGRRGRPSIQIDRDFLEAALTLRGPAGVASVVKCSARTIRRRALDLGLVEPGPPVYRDVD</sequence>